<keyword evidence="2" id="KW-0813">Transport</keyword>
<dbReference type="Pfam" id="PF00766">
    <property type="entry name" value="ETF_alpha"/>
    <property type="match status" value="1"/>
</dbReference>
<dbReference type="SUPFAM" id="SSF52467">
    <property type="entry name" value="DHS-like NAD/FAD-binding domain"/>
    <property type="match status" value="1"/>
</dbReference>
<dbReference type="Gene3D" id="3.40.50.620">
    <property type="entry name" value="HUPs"/>
    <property type="match status" value="1"/>
</dbReference>
<dbReference type="PIRSF" id="PIRSF000089">
    <property type="entry name" value="Electra_flavoP_a"/>
    <property type="match status" value="1"/>
</dbReference>
<dbReference type="PANTHER" id="PTHR43153">
    <property type="entry name" value="ELECTRON TRANSFER FLAVOPROTEIN ALPHA"/>
    <property type="match status" value="1"/>
</dbReference>
<dbReference type="Proteomes" id="UP000618931">
    <property type="component" value="Unassembled WGS sequence"/>
</dbReference>
<dbReference type="InterPro" id="IPR014730">
    <property type="entry name" value="ETF_a/b_N"/>
</dbReference>
<dbReference type="PANTHER" id="PTHR43153:SF1">
    <property type="entry name" value="ELECTRON TRANSFER FLAVOPROTEIN SUBUNIT ALPHA, MITOCHONDRIAL"/>
    <property type="match status" value="1"/>
</dbReference>
<dbReference type="RefSeq" id="WP_196292272.1">
    <property type="nucleotide sequence ID" value="NZ_JADQDM010000002.1"/>
</dbReference>
<dbReference type="SUPFAM" id="SSF52402">
    <property type="entry name" value="Adenine nucleotide alpha hydrolases-like"/>
    <property type="match status" value="1"/>
</dbReference>
<name>A0ABS0I2R0_9BACT</name>
<keyword evidence="2" id="KW-0249">Electron transport</keyword>
<reference evidence="4 5" key="1">
    <citation type="submission" date="2020-11" db="EMBL/GenBank/DDBJ databases">
        <authorList>
            <person name="Kim M.K."/>
        </authorList>
    </citation>
    <scope>NUCLEOTIDE SEQUENCE [LARGE SCALE GENOMIC DNA]</scope>
    <source>
        <strain evidence="4 5">BT662</strain>
    </source>
</reference>
<evidence type="ECO:0000259" key="3">
    <source>
        <dbReference type="SMART" id="SM00893"/>
    </source>
</evidence>
<dbReference type="InterPro" id="IPR029035">
    <property type="entry name" value="DHS-like_NAD/FAD-binding_dom"/>
</dbReference>
<keyword evidence="5" id="KW-1185">Reference proteome</keyword>
<feature type="domain" description="Electron transfer flavoprotein alpha/beta-subunit N-terminal" evidence="3">
    <location>
        <begin position="3"/>
        <end position="192"/>
    </location>
</feature>
<dbReference type="Gene3D" id="3.40.50.1220">
    <property type="entry name" value="TPP-binding domain"/>
    <property type="match status" value="1"/>
</dbReference>
<dbReference type="InterPro" id="IPR014731">
    <property type="entry name" value="ETF_asu_C"/>
</dbReference>
<evidence type="ECO:0000313" key="5">
    <source>
        <dbReference type="Proteomes" id="UP000618931"/>
    </source>
</evidence>
<organism evidence="4 5">
    <name type="scientific">Hymenobacter ruricola</name>
    <dbReference type="NCBI Taxonomy" id="2791023"/>
    <lineage>
        <taxon>Bacteria</taxon>
        <taxon>Pseudomonadati</taxon>
        <taxon>Bacteroidota</taxon>
        <taxon>Cytophagia</taxon>
        <taxon>Cytophagales</taxon>
        <taxon>Hymenobacteraceae</taxon>
        <taxon>Hymenobacter</taxon>
    </lineage>
</organism>
<comment type="similarity">
    <text evidence="1">Belongs to the ETF alpha-subunit/FixB family.</text>
</comment>
<dbReference type="InterPro" id="IPR014729">
    <property type="entry name" value="Rossmann-like_a/b/a_fold"/>
</dbReference>
<dbReference type="EMBL" id="JADQDM010000002">
    <property type="protein sequence ID" value="MBF9220844.1"/>
    <property type="molecule type" value="Genomic_DNA"/>
</dbReference>
<comment type="caution">
    <text evidence="4">The sequence shown here is derived from an EMBL/GenBank/DDBJ whole genome shotgun (WGS) entry which is preliminary data.</text>
</comment>
<proteinExistence type="inferred from homology"/>
<dbReference type="Pfam" id="PF01012">
    <property type="entry name" value="ETF"/>
    <property type="match status" value="1"/>
</dbReference>
<accession>A0ABS0I2R0</accession>
<gene>
    <name evidence="4" type="ORF">I2H31_06995</name>
</gene>
<dbReference type="SMART" id="SM00893">
    <property type="entry name" value="ETF"/>
    <property type="match status" value="1"/>
</dbReference>
<sequence>MSVLVVVECADGEVKKSSLEVASYGAQVAAQLGTTATVIAVGEANEANLAKLGEQGITKVLYDAEPRLKDFVNNAYTKLIATAAEQEQAKVIVLANSNIGAAVGSRLSVRLKASLATNVVELPKTDGGQFTVKRGAFSGKAFSDVVLSGDRKIIAVKKNSTEAQHDAGKTAEVVSFSAQLSDADFADAPKQVIMQDQAGGVLLPEAERVVSGGRGMKGPENWNLIEDLAKALGAATACSKPVSDVDWRPHHEHVGQTGITVSPNLYIACGISGAIQHLAGVNSSKVIVVINKDPEAPFFKAADYGIVGDVFDVLPKLTAAVKALN</sequence>
<evidence type="ECO:0000256" key="2">
    <source>
        <dbReference type="ARBA" id="ARBA00022982"/>
    </source>
</evidence>
<dbReference type="InterPro" id="IPR001308">
    <property type="entry name" value="ETF_a/FixB"/>
</dbReference>
<evidence type="ECO:0000313" key="4">
    <source>
        <dbReference type="EMBL" id="MBF9220844.1"/>
    </source>
</evidence>
<protein>
    <submittedName>
        <fullName evidence="4">Electron transfer flavoprotein subunit alpha/FixB family protein</fullName>
    </submittedName>
</protein>
<evidence type="ECO:0000256" key="1">
    <source>
        <dbReference type="ARBA" id="ARBA00005817"/>
    </source>
</evidence>